<dbReference type="GO" id="GO:0000922">
    <property type="term" value="C:spindle pole"/>
    <property type="evidence" value="ECO:0007669"/>
    <property type="project" value="InterPro"/>
</dbReference>
<evidence type="ECO:0000256" key="2">
    <source>
        <dbReference type="ARBA" id="ARBA00010337"/>
    </source>
</evidence>
<evidence type="ECO:0000256" key="4">
    <source>
        <dbReference type="ARBA" id="ARBA00022490"/>
    </source>
</evidence>
<dbReference type="Pfam" id="PF04130">
    <property type="entry name" value="GCP_C_terminal"/>
    <property type="match status" value="1"/>
</dbReference>
<dbReference type="InterPro" id="IPR042241">
    <property type="entry name" value="GCP_C_sf"/>
</dbReference>
<dbReference type="GO" id="GO:0043015">
    <property type="term" value="F:gamma-tubulin binding"/>
    <property type="evidence" value="ECO:0007669"/>
    <property type="project" value="InterPro"/>
</dbReference>
<dbReference type="PANTHER" id="PTHR19302:SF14">
    <property type="entry name" value="GAMMA-TUBULIN COMPLEX COMPONENT 3"/>
    <property type="match status" value="1"/>
</dbReference>
<dbReference type="InterPro" id="IPR011323">
    <property type="entry name" value="Mss4/transl-control_tumour"/>
</dbReference>
<evidence type="ECO:0000256" key="9">
    <source>
        <dbReference type="SAM" id="MobiDB-lite"/>
    </source>
</evidence>
<dbReference type="InterPro" id="IPR011057">
    <property type="entry name" value="Mss4-like_sf"/>
</dbReference>
<dbReference type="GO" id="GO:0051011">
    <property type="term" value="F:microtubule minus-end binding"/>
    <property type="evidence" value="ECO:0007669"/>
    <property type="project" value="TreeGrafter"/>
</dbReference>
<comment type="subcellular location">
    <subcellularLocation>
        <location evidence="1">Cytoplasm</location>
        <location evidence="1">Cytoskeleton</location>
    </subcellularLocation>
</comment>
<evidence type="ECO:0000313" key="12">
    <source>
        <dbReference type="Proteomes" id="UP000559027"/>
    </source>
</evidence>
<dbReference type="Proteomes" id="UP000559027">
    <property type="component" value="Unassembled WGS sequence"/>
</dbReference>
<dbReference type="Gene3D" id="2.170.150.10">
    <property type="entry name" value="Metal Binding Protein, Guanine Nucleotide Exchange Factor, Chain A"/>
    <property type="match status" value="1"/>
</dbReference>
<feature type="compositionally biased region" description="Polar residues" evidence="9">
    <location>
        <begin position="253"/>
        <end position="273"/>
    </location>
</feature>
<name>A0A8H5LN21_9AGAR</name>
<dbReference type="GO" id="GO:0000278">
    <property type="term" value="P:mitotic cell cycle"/>
    <property type="evidence" value="ECO:0007669"/>
    <property type="project" value="TreeGrafter"/>
</dbReference>
<evidence type="ECO:0000256" key="8">
    <source>
        <dbReference type="PROSITE-ProRule" id="PRU01133"/>
    </source>
</evidence>
<comment type="similarity">
    <text evidence="8">Belongs to the TCTP family.</text>
</comment>
<gene>
    <name evidence="11" type="ORF">D9756_000424</name>
</gene>
<dbReference type="InterPro" id="IPR007259">
    <property type="entry name" value="GCP"/>
</dbReference>
<feature type="region of interest" description="Disordered" evidence="9">
    <location>
        <begin position="250"/>
        <end position="274"/>
    </location>
</feature>
<evidence type="ECO:0000256" key="6">
    <source>
        <dbReference type="ARBA" id="ARBA00022917"/>
    </source>
</evidence>
<evidence type="ECO:0000313" key="11">
    <source>
        <dbReference type="EMBL" id="KAF5363247.1"/>
    </source>
</evidence>
<dbReference type="Pfam" id="PF00838">
    <property type="entry name" value="TCTP"/>
    <property type="match status" value="1"/>
</dbReference>
<dbReference type="SUPFAM" id="SSF51316">
    <property type="entry name" value="Mss4-like"/>
    <property type="match status" value="1"/>
</dbReference>
<dbReference type="PANTHER" id="PTHR19302">
    <property type="entry name" value="GAMMA TUBULIN COMPLEX PROTEIN"/>
    <property type="match status" value="1"/>
</dbReference>
<organism evidence="11 12">
    <name type="scientific">Leucocoprinus leucothites</name>
    <dbReference type="NCBI Taxonomy" id="201217"/>
    <lineage>
        <taxon>Eukaryota</taxon>
        <taxon>Fungi</taxon>
        <taxon>Dikarya</taxon>
        <taxon>Basidiomycota</taxon>
        <taxon>Agaricomycotina</taxon>
        <taxon>Agaricomycetes</taxon>
        <taxon>Agaricomycetidae</taxon>
        <taxon>Agaricales</taxon>
        <taxon>Agaricineae</taxon>
        <taxon>Agaricaceae</taxon>
        <taxon>Leucocoprinus</taxon>
    </lineage>
</organism>
<dbReference type="InterPro" id="IPR018105">
    <property type="entry name" value="Translational_control_tumour_p"/>
</dbReference>
<dbReference type="PROSITE" id="PS51797">
    <property type="entry name" value="TCTP_3"/>
    <property type="match status" value="1"/>
</dbReference>
<dbReference type="OrthoDB" id="5860513at2759"/>
<comment type="similarity">
    <text evidence="2">Belongs to the TUBGCP family.</text>
</comment>
<dbReference type="GO" id="GO:0000930">
    <property type="term" value="C:gamma-tubulin complex"/>
    <property type="evidence" value="ECO:0007669"/>
    <property type="project" value="TreeGrafter"/>
</dbReference>
<dbReference type="GO" id="GO:0005874">
    <property type="term" value="C:microtubule"/>
    <property type="evidence" value="ECO:0007669"/>
    <property type="project" value="UniProtKB-KW"/>
</dbReference>
<evidence type="ECO:0000256" key="7">
    <source>
        <dbReference type="ARBA" id="ARBA00023212"/>
    </source>
</evidence>
<sequence>MTKTLHLPSPKMQLFSDILTNDEMFTDAYKITLVDDIAYEVDCATITVKEGDVDIGANPSAEEQTEALEDGAKTVINLVHVSGFETTQFDKKSYLTYLKGYMKTIKEKLEKENPERVAAFEKGAQAFAKKIISNFKDYEFYTGKSMDPDGMIALLNYREDGVTQRVSQGCATLMATLATSLESLRSSGSSSAGSDALRFTNLISRLLDEIDKQPLLAKKEESIAFLHSLASAATPPALIPVILPSLVPPPSRDTATSPISPASPRPSTRSVPTKAQLLRDYRKSRGYAHIPEQLLLRDALYLLQGISGKYVKMSTEEEEDNRVIFLEDAKNIVPAPTKVLIHRLAELGYLYNRVETFVRHRESAPEVGMIEQSLCHYLQAQLTEYYRLIAILETQMSQNDDPTIVVDQPRNNAGLSLRRLDVWINEWRMRMRMMSVSQPFFSTLHKWLFSGELYDPFAEFFVSLDSELAHFTPGQLSSGAVGNPSGDGGFDRFGAEVEDYSGAREDGLKLWDAKYRFRQEMLPLFVGDAFGKKIFSTGKSLNFIRYSCHDSDWVITREKMSNSRGHLQYNDIAGLERSIDTAYRIASKRLFEVFIDKFKLLDHLDALRNYLMLGRGDFADQLMEALDPSLTKPANTLYRHNLTATLETAIRSSSAQHDPVDVLRRLDARMLEYSHGEIGWDVFTLEYKVESPIDTVLDSESMEKYLKLFRYLWQQKRVELALNKGWVRVTGDLDHEWHKIRLTTAEMIHFIRQMQAYARLEVVECSWMKLIEFLNKKEGDLDALIEAHRNYLDRMVKKIFLLSPKAGKEDHFYNYCLSESSRRDQELDVQRGVHTTAIPQGSSTESLQEILTRLKEYQTLFTERAQSIVAHLQVHPDLDCRFLGIRLSFSDYYRPKREANSKS</sequence>
<evidence type="ECO:0000256" key="5">
    <source>
        <dbReference type="ARBA" id="ARBA00022701"/>
    </source>
</evidence>
<keyword evidence="5" id="KW-0493">Microtubule</keyword>
<dbReference type="GO" id="GO:0051225">
    <property type="term" value="P:spindle assembly"/>
    <property type="evidence" value="ECO:0007669"/>
    <property type="project" value="TreeGrafter"/>
</dbReference>
<dbReference type="InterPro" id="IPR041470">
    <property type="entry name" value="GCP_N"/>
</dbReference>
<accession>A0A8H5LN21</accession>
<dbReference type="GO" id="GO:0007020">
    <property type="term" value="P:microtubule nucleation"/>
    <property type="evidence" value="ECO:0007669"/>
    <property type="project" value="InterPro"/>
</dbReference>
<evidence type="ECO:0000256" key="1">
    <source>
        <dbReference type="ARBA" id="ARBA00004245"/>
    </source>
</evidence>
<dbReference type="InterPro" id="IPR034737">
    <property type="entry name" value="TCTP"/>
</dbReference>
<dbReference type="Pfam" id="PF17681">
    <property type="entry name" value="GCP_N_terminal"/>
    <property type="match status" value="1"/>
</dbReference>
<dbReference type="GO" id="GO:0051321">
    <property type="term" value="P:meiotic cell cycle"/>
    <property type="evidence" value="ECO:0007669"/>
    <property type="project" value="TreeGrafter"/>
</dbReference>
<dbReference type="AlphaFoldDB" id="A0A8H5LN21"/>
<dbReference type="GO" id="GO:0006412">
    <property type="term" value="P:translation"/>
    <property type="evidence" value="ECO:0007669"/>
    <property type="project" value="UniProtKB-KW"/>
</dbReference>
<reference evidence="11 12" key="1">
    <citation type="journal article" date="2020" name="ISME J.">
        <title>Uncovering the hidden diversity of litter-decomposition mechanisms in mushroom-forming fungi.</title>
        <authorList>
            <person name="Floudas D."/>
            <person name="Bentzer J."/>
            <person name="Ahren D."/>
            <person name="Johansson T."/>
            <person name="Persson P."/>
            <person name="Tunlid A."/>
        </authorList>
    </citation>
    <scope>NUCLEOTIDE SEQUENCE [LARGE SCALE GENOMIC DNA]</scope>
    <source>
        <strain evidence="11 12">CBS 146.42</strain>
    </source>
</reference>
<evidence type="ECO:0000259" key="10">
    <source>
        <dbReference type="PROSITE" id="PS51797"/>
    </source>
</evidence>
<protein>
    <recommendedName>
        <fullName evidence="3">Translationally-controlled tumor protein homolog</fullName>
    </recommendedName>
</protein>
<proteinExistence type="inferred from homology"/>
<keyword evidence="4" id="KW-0963">Cytoplasm</keyword>
<comment type="caution">
    <text evidence="11">The sequence shown here is derived from an EMBL/GenBank/DDBJ whole genome shotgun (WGS) entry which is preliminary data.</text>
</comment>
<keyword evidence="12" id="KW-1185">Reference proteome</keyword>
<dbReference type="FunFam" id="2.170.150.10:FF:000002">
    <property type="entry name" value="Translationally-controlled tumor protein homolog"/>
    <property type="match status" value="1"/>
</dbReference>
<feature type="domain" description="TCTP" evidence="10">
    <location>
        <begin position="12"/>
        <end position="186"/>
    </location>
</feature>
<dbReference type="EMBL" id="JAACJO010000001">
    <property type="protein sequence ID" value="KAF5363247.1"/>
    <property type="molecule type" value="Genomic_DNA"/>
</dbReference>
<keyword evidence="7" id="KW-0206">Cytoskeleton</keyword>
<keyword evidence="6" id="KW-0648">Protein biosynthesis</keyword>
<dbReference type="InterPro" id="IPR040457">
    <property type="entry name" value="GCP_C"/>
</dbReference>
<dbReference type="GO" id="GO:0031122">
    <property type="term" value="P:cytoplasmic microtubule organization"/>
    <property type="evidence" value="ECO:0007669"/>
    <property type="project" value="TreeGrafter"/>
</dbReference>
<dbReference type="Gene3D" id="1.20.120.1900">
    <property type="entry name" value="Gamma-tubulin complex, C-terminal domain"/>
    <property type="match status" value="1"/>
</dbReference>
<dbReference type="PRINTS" id="PR01653">
    <property type="entry name" value="TCTPROTEIN"/>
</dbReference>
<evidence type="ECO:0000256" key="3">
    <source>
        <dbReference type="ARBA" id="ARBA00014759"/>
    </source>
</evidence>
<dbReference type="GO" id="GO:0044732">
    <property type="term" value="C:mitotic spindle pole body"/>
    <property type="evidence" value="ECO:0007669"/>
    <property type="project" value="TreeGrafter"/>
</dbReference>